<accession>A0A166DXE8</accession>
<feature type="compositionally biased region" description="Basic and acidic residues" evidence="1">
    <location>
        <begin position="68"/>
        <end position="81"/>
    </location>
</feature>
<feature type="signal peptide" evidence="2">
    <location>
        <begin position="1"/>
        <end position="26"/>
    </location>
</feature>
<evidence type="ECO:0000313" key="4">
    <source>
        <dbReference type="EMBL" id="WOG88241.1"/>
    </source>
</evidence>
<reference evidence="4" key="2">
    <citation type="submission" date="2022-03" db="EMBL/GenBank/DDBJ databases">
        <title>Draft title - Genomic analysis of global carrot germplasm unveils the trajectory of domestication and the origin of high carotenoid orange carrot.</title>
        <authorList>
            <person name="Iorizzo M."/>
            <person name="Ellison S."/>
            <person name="Senalik D."/>
            <person name="Macko-Podgorni A."/>
            <person name="Grzebelus D."/>
            <person name="Bostan H."/>
            <person name="Rolling W."/>
            <person name="Curaba J."/>
            <person name="Simon P."/>
        </authorList>
    </citation>
    <scope>NUCLEOTIDE SEQUENCE</scope>
    <source>
        <tissue evidence="4">Leaf</tissue>
    </source>
</reference>
<keyword evidence="5" id="KW-1185">Reference proteome</keyword>
<protein>
    <submittedName>
        <fullName evidence="3">Uncharacterized protein</fullName>
    </submittedName>
</protein>
<keyword evidence="2" id="KW-0732">Signal</keyword>
<evidence type="ECO:0000313" key="3">
    <source>
        <dbReference type="EMBL" id="KZN05800.1"/>
    </source>
</evidence>
<reference evidence="3" key="1">
    <citation type="journal article" date="2016" name="Nat. Genet.">
        <title>A high-quality carrot genome assembly provides new insights into carotenoid accumulation and asterid genome evolution.</title>
        <authorList>
            <person name="Iorizzo M."/>
            <person name="Ellison S."/>
            <person name="Senalik D."/>
            <person name="Zeng P."/>
            <person name="Satapoomin P."/>
            <person name="Huang J."/>
            <person name="Bowman M."/>
            <person name="Iovene M."/>
            <person name="Sanseverino W."/>
            <person name="Cavagnaro P."/>
            <person name="Yildiz M."/>
            <person name="Macko-Podgorni A."/>
            <person name="Moranska E."/>
            <person name="Grzebelus E."/>
            <person name="Grzebelus D."/>
            <person name="Ashrafi H."/>
            <person name="Zheng Z."/>
            <person name="Cheng S."/>
            <person name="Spooner D."/>
            <person name="Van Deynze A."/>
            <person name="Simon P."/>
        </authorList>
    </citation>
    <scope>NUCLEOTIDE SEQUENCE [LARGE SCALE GENOMIC DNA]</scope>
    <source>
        <tissue evidence="3">Leaf</tissue>
    </source>
</reference>
<sequence length="81" mass="9005">MASHHKIVTVFLIMLVAFSFVVSIEAAEESKETFGSLNPFKKAPGKNFMPGPQKEEINTEAVGHMNPFKKDARKEQESPAE</sequence>
<evidence type="ECO:0000256" key="2">
    <source>
        <dbReference type="SAM" id="SignalP"/>
    </source>
</evidence>
<gene>
    <name evidence="3" type="ORF">DCAR_006637</name>
    <name evidence="4" type="ORF">DCAR_0207475</name>
</gene>
<feature type="chain" id="PRO_5007872418" evidence="2">
    <location>
        <begin position="27"/>
        <end position="81"/>
    </location>
</feature>
<dbReference type="Gramene" id="KZN05800">
    <property type="protein sequence ID" value="KZN05800"/>
    <property type="gene ID" value="DCAR_006637"/>
</dbReference>
<dbReference type="EMBL" id="LNRQ01000002">
    <property type="protein sequence ID" value="KZN05800.1"/>
    <property type="molecule type" value="Genomic_DNA"/>
</dbReference>
<proteinExistence type="predicted"/>
<evidence type="ECO:0000313" key="5">
    <source>
        <dbReference type="Proteomes" id="UP000077755"/>
    </source>
</evidence>
<organism evidence="3">
    <name type="scientific">Daucus carota subsp. sativus</name>
    <name type="common">Carrot</name>
    <dbReference type="NCBI Taxonomy" id="79200"/>
    <lineage>
        <taxon>Eukaryota</taxon>
        <taxon>Viridiplantae</taxon>
        <taxon>Streptophyta</taxon>
        <taxon>Embryophyta</taxon>
        <taxon>Tracheophyta</taxon>
        <taxon>Spermatophyta</taxon>
        <taxon>Magnoliopsida</taxon>
        <taxon>eudicotyledons</taxon>
        <taxon>Gunneridae</taxon>
        <taxon>Pentapetalae</taxon>
        <taxon>asterids</taxon>
        <taxon>campanulids</taxon>
        <taxon>Apiales</taxon>
        <taxon>Apiaceae</taxon>
        <taxon>Apioideae</taxon>
        <taxon>Scandiceae</taxon>
        <taxon>Daucinae</taxon>
        <taxon>Daucus</taxon>
        <taxon>Daucus sect. Daucus</taxon>
    </lineage>
</organism>
<dbReference type="AlphaFoldDB" id="A0A166DXE8"/>
<name>A0A166DXE8_DAUCS</name>
<feature type="region of interest" description="Disordered" evidence="1">
    <location>
        <begin position="58"/>
        <end position="81"/>
    </location>
</feature>
<dbReference type="Proteomes" id="UP000077755">
    <property type="component" value="Chromosome 2"/>
</dbReference>
<evidence type="ECO:0000256" key="1">
    <source>
        <dbReference type="SAM" id="MobiDB-lite"/>
    </source>
</evidence>
<dbReference type="EMBL" id="CP093344">
    <property type="protein sequence ID" value="WOG88241.1"/>
    <property type="molecule type" value="Genomic_DNA"/>
</dbReference>